<dbReference type="InterPro" id="IPR000794">
    <property type="entry name" value="Beta-ketoacyl_synthase"/>
</dbReference>
<keyword evidence="5" id="KW-0275">Fatty acid biosynthesis</keyword>
<protein>
    <submittedName>
        <fullName evidence="8">3-oxoacyl-(Acyl-carrier-protein) synthase</fullName>
    </submittedName>
</protein>
<dbReference type="UniPathway" id="UPA00915"/>
<reference evidence="9" key="1">
    <citation type="journal article" date="2016" name="Genome Announc.">
        <title>Draft Genome Sequences of Five Rapidly Growing Mycobacterium Species, M. thermoresistibile, M. fortuitum subsp. acetamidolyticum, M. canariasense, M. brisbanense, and M. novocastrense.</title>
        <authorList>
            <person name="Katahira K."/>
            <person name="Ogura Y."/>
            <person name="Gotoh Y."/>
            <person name="Hayashi T."/>
        </authorList>
    </citation>
    <scope>NUCLEOTIDE SEQUENCE [LARGE SCALE GENOMIC DNA]</scope>
    <source>
        <strain evidence="9">JCM15298</strain>
    </source>
</reference>
<dbReference type="PANTHER" id="PTHR11712:SF336">
    <property type="entry name" value="3-OXOACYL-[ACYL-CARRIER-PROTEIN] SYNTHASE, MITOCHONDRIAL"/>
    <property type="match status" value="1"/>
</dbReference>
<dbReference type="SUPFAM" id="SSF53901">
    <property type="entry name" value="Thiolase-like"/>
    <property type="match status" value="2"/>
</dbReference>
<comment type="pathway">
    <text evidence="1">Lipid metabolism; mycolic acid biosynthesis.</text>
</comment>
<keyword evidence="5" id="KW-0276">Fatty acid metabolism</keyword>
<keyword evidence="3" id="KW-0444">Lipid biosynthesis</keyword>
<evidence type="ECO:0000256" key="3">
    <source>
        <dbReference type="ARBA" id="ARBA00022516"/>
    </source>
</evidence>
<keyword evidence="5" id="KW-0443">Lipid metabolism</keyword>
<evidence type="ECO:0000313" key="9">
    <source>
        <dbReference type="Proteomes" id="UP000069443"/>
    </source>
</evidence>
<dbReference type="Pfam" id="PF00109">
    <property type="entry name" value="ketoacyl-synt"/>
    <property type="match status" value="1"/>
</dbReference>
<dbReference type="InterPro" id="IPR014031">
    <property type="entry name" value="Ketoacyl_synth_C"/>
</dbReference>
<reference evidence="9" key="2">
    <citation type="submission" date="2016-02" db="EMBL/GenBank/DDBJ databases">
        <title>Draft genome sequence of five rapidly growing Mycobacterium species.</title>
        <authorList>
            <person name="Katahira K."/>
            <person name="Gotou Y."/>
            <person name="Iida K."/>
            <person name="Ogura Y."/>
            <person name="Hayashi T."/>
        </authorList>
    </citation>
    <scope>NUCLEOTIDE SEQUENCE [LARGE SCALE GENOMIC DNA]</scope>
    <source>
        <strain evidence="9">JCM15298</strain>
    </source>
</reference>
<dbReference type="GO" id="GO:0005829">
    <property type="term" value="C:cytosol"/>
    <property type="evidence" value="ECO:0007669"/>
    <property type="project" value="TreeGrafter"/>
</dbReference>
<dbReference type="InterPro" id="IPR016039">
    <property type="entry name" value="Thiolase-like"/>
</dbReference>
<evidence type="ECO:0000259" key="7">
    <source>
        <dbReference type="PROSITE" id="PS52004"/>
    </source>
</evidence>
<dbReference type="CDD" id="cd00834">
    <property type="entry name" value="KAS_I_II"/>
    <property type="match status" value="1"/>
</dbReference>
<keyword evidence="4 6" id="KW-0808">Transferase</keyword>
<dbReference type="GO" id="GO:0006633">
    <property type="term" value="P:fatty acid biosynthetic process"/>
    <property type="evidence" value="ECO:0007669"/>
    <property type="project" value="UniProtKB-KW"/>
</dbReference>
<evidence type="ECO:0000256" key="1">
    <source>
        <dbReference type="ARBA" id="ARBA00004796"/>
    </source>
</evidence>
<dbReference type="AlphaFoldDB" id="A0A100WGC7"/>
<dbReference type="PANTHER" id="PTHR11712">
    <property type="entry name" value="POLYKETIDE SYNTHASE-RELATED"/>
    <property type="match status" value="1"/>
</dbReference>
<dbReference type="Proteomes" id="UP000069443">
    <property type="component" value="Unassembled WGS sequence"/>
</dbReference>
<dbReference type="InterPro" id="IPR020841">
    <property type="entry name" value="PKS_Beta-ketoAc_synthase_dom"/>
</dbReference>
<dbReference type="Pfam" id="PF02801">
    <property type="entry name" value="Ketoacyl-synt_C"/>
    <property type="match status" value="1"/>
</dbReference>
<dbReference type="FunFam" id="3.40.47.10:FF:000018">
    <property type="entry name" value="3-oxoacyl-[acyl-carrier-protein] synthase 2"/>
    <property type="match status" value="1"/>
</dbReference>
<dbReference type="SMART" id="SM00825">
    <property type="entry name" value="PKS_KS"/>
    <property type="match status" value="1"/>
</dbReference>
<comment type="caution">
    <text evidence="8">The sequence shown here is derived from an EMBL/GenBank/DDBJ whole genome shotgun (WGS) entry which is preliminary data.</text>
</comment>
<dbReference type="GO" id="GO:0004315">
    <property type="term" value="F:3-oxoacyl-[acyl-carrier-protein] synthase activity"/>
    <property type="evidence" value="ECO:0007669"/>
    <property type="project" value="TreeGrafter"/>
</dbReference>
<gene>
    <name evidence="8" type="ORF">RMCC_4464</name>
</gene>
<organism evidence="8 9">
    <name type="scientific">Mycolicibacterium canariasense</name>
    <name type="common">Mycobacterium canariasense</name>
    <dbReference type="NCBI Taxonomy" id="228230"/>
    <lineage>
        <taxon>Bacteria</taxon>
        <taxon>Bacillati</taxon>
        <taxon>Actinomycetota</taxon>
        <taxon>Actinomycetes</taxon>
        <taxon>Mycobacteriales</taxon>
        <taxon>Mycobacteriaceae</taxon>
        <taxon>Mycolicibacterium</taxon>
    </lineage>
</organism>
<evidence type="ECO:0000256" key="4">
    <source>
        <dbReference type="ARBA" id="ARBA00022679"/>
    </source>
</evidence>
<accession>A0A100WGC7</accession>
<dbReference type="OrthoDB" id="9808669at2"/>
<dbReference type="PROSITE" id="PS52004">
    <property type="entry name" value="KS3_2"/>
    <property type="match status" value="1"/>
</dbReference>
<evidence type="ECO:0000256" key="6">
    <source>
        <dbReference type="RuleBase" id="RU003694"/>
    </source>
</evidence>
<evidence type="ECO:0000256" key="2">
    <source>
        <dbReference type="ARBA" id="ARBA00008467"/>
    </source>
</evidence>
<evidence type="ECO:0000256" key="5">
    <source>
        <dbReference type="ARBA" id="ARBA00023160"/>
    </source>
</evidence>
<sequence>MRSSPVAAPSQLGIRCDRVSVQPTHRPGESNVALNANVRFHDVVVTGFASTTAIAADAEQTWTALLAGGSGIEKLDYPFIEQFGLPVHIGGPLREDIASQVNRVEARRMTRVTQMATLLSRRAWTHAGAPEIDARRLSVAIGQGYGTTHDMVELYDDWQVRGMRAASPLTVQMHMPNAAAAAVGLERKAKAGVITPMVGDASGTAAIGEGWRLLALGEADMAICGGVESGIEATPLAAFINAGWLSTRNDDPEGACRPFDRDRDGTVLSEGGALLVIETEEHAKSRGAQIFARVLGYGLSFDPSEQGTSDPTGESEGEAIQRALRSAGLAPADVDHVNAHATGTRDGDRSEAAAIRSVFGAHHPAVYAPKAAFGQSMGAAGAIEAIVTVQTLRDSVIPPTRNLHQLDPEFDLDVVSGEPRRGDYRCAVSTSFGIGAVNAAVVFGRY</sequence>
<dbReference type="Gene3D" id="3.40.47.10">
    <property type="match status" value="2"/>
</dbReference>
<proteinExistence type="inferred from homology"/>
<dbReference type="InterPro" id="IPR014030">
    <property type="entry name" value="Ketoacyl_synth_N"/>
</dbReference>
<dbReference type="STRING" id="228230.RMCC_4464"/>
<dbReference type="NCBIfam" id="NF005916">
    <property type="entry name" value="PRK07910.1"/>
    <property type="match status" value="1"/>
</dbReference>
<comment type="similarity">
    <text evidence="2 6">Belongs to the thiolase-like superfamily. Beta-ketoacyl-ACP synthases family.</text>
</comment>
<keyword evidence="9" id="KW-1185">Reference proteome</keyword>
<dbReference type="EMBL" id="BCSY01000074">
    <property type="protein sequence ID" value="GAS97498.1"/>
    <property type="molecule type" value="Genomic_DNA"/>
</dbReference>
<name>A0A100WGC7_MYCCR</name>
<evidence type="ECO:0000313" key="8">
    <source>
        <dbReference type="EMBL" id="GAS97498.1"/>
    </source>
</evidence>
<feature type="domain" description="Ketosynthase family 3 (KS3)" evidence="7">
    <location>
        <begin position="40"/>
        <end position="445"/>
    </location>
</feature>